<dbReference type="AlphaFoldDB" id="A0A6P9ENN7"/>
<feature type="domain" description="KIB1-4 beta-propeller" evidence="1">
    <location>
        <begin position="80"/>
        <end position="363"/>
    </location>
</feature>
<keyword evidence="2" id="KW-1185">Reference proteome</keyword>
<proteinExistence type="predicted"/>
<evidence type="ECO:0000313" key="2">
    <source>
        <dbReference type="Proteomes" id="UP000235220"/>
    </source>
</evidence>
<accession>A0A6P9ENN7</accession>
<dbReference type="OrthoDB" id="638130at2759"/>
<dbReference type="GO" id="GO:0016567">
    <property type="term" value="P:protein ubiquitination"/>
    <property type="evidence" value="ECO:0000318"/>
    <property type="project" value="GO_Central"/>
</dbReference>
<gene>
    <name evidence="3" type="primary">LOC109017617</name>
</gene>
<dbReference type="GeneID" id="109017617"/>
<dbReference type="PANTHER" id="PTHR47123:SF28">
    <property type="entry name" value="F-BOX DOMAIN-CONTAINING PROTEIN"/>
    <property type="match status" value="1"/>
</dbReference>
<dbReference type="InterPro" id="IPR051304">
    <property type="entry name" value="SCF_F-box_domain"/>
</dbReference>
<reference evidence="3" key="1">
    <citation type="submission" date="2025-08" db="UniProtKB">
        <authorList>
            <consortium name="RefSeq"/>
        </authorList>
    </citation>
    <scope>IDENTIFICATION</scope>
    <source>
        <tissue evidence="3">Leaves</tissue>
    </source>
</reference>
<dbReference type="InParanoid" id="A0A6P9ENN7"/>
<protein>
    <submittedName>
        <fullName evidence="3">F-box protein At1g65770</fullName>
    </submittedName>
</protein>
<dbReference type="RefSeq" id="XP_035549194.1">
    <property type="nucleotide sequence ID" value="XM_035693301.1"/>
</dbReference>
<dbReference type="PANTHER" id="PTHR47123">
    <property type="entry name" value="F-BOX PROTEIN SKIP23"/>
    <property type="match status" value="1"/>
</dbReference>
<dbReference type="InterPro" id="IPR005174">
    <property type="entry name" value="KIB1-4_b-propeller"/>
</dbReference>
<name>A0A6P9ENN7_JUGRE</name>
<dbReference type="Proteomes" id="UP000235220">
    <property type="component" value="Chromosome 8"/>
</dbReference>
<organism evidence="2 3">
    <name type="scientific">Juglans regia</name>
    <name type="common">English walnut</name>
    <dbReference type="NCBI Taxonomy" id="51240"/>
    <lineage>
        <taxon>Eukaryota</taxon>
        <taxon>Viridiplantae</taxon>
        <taxon>Streptophyta</taxon>
        <taxon>Embryophyta</taxon>
        <taxon>Tracheophyta</taxon>
        <taxon>Spermatophyta</taxon>
        <taxon>Magnoliopsida</taxon>
        <taxon>eudicotyledons</taxon>
        <taxon>Gunneridae</taxon>
        <taxon>Pentapetalae</taxon>
        <taxon>rosids</taxon>
        <taxon>fabids</taxon>
        <taxon>Fagales</taxon>
        <taxon>Juglandaceae</taxon>
        <taxon>Juglans</taxon>
    </lineage>
</organism>
<evidence type="ECO:0000259" key="1">
    <source>
        <dbReference type="Pfam" id="PF03478"/>
    </source>
</evidence>
<dbReference type="KEGG" id="jre:109017617"/>
<evidence type="ECO:0000313" key="3">
    <source>
        <dbReference type="RefSeq" id="XP_035549194.1"/>
    </source>
</evidence>
<sequence>MVSQAAEIMGERVVDWSDFPKELWSPIGKSLDTGIDVLRFRSVCSSWRSSIPPSHPNSPRFPFQFPHPYDAFPTHLCQSTIYCIQPLDSSSTSTAATSSHIKGYLIKVQESASGKLRLLEPLASYPIRSYPRNTKTLNLLNFRIVEITKAYTLRFGSFGRAVVEDERRYRHRSVPGVNKVVMFPNSTWTNAEGCAIFVIFLDGKLGFAKYGEDKLTFVDDHRSDYDDIIVYKGQFYVVDRLGVVFWIECSSLKLVQFSPPLCGLGSRKHLVESCGALYVVDEYLYKERGRMEGNRSYFNRRRELHNTIDFKVYKLDEEWGQWVLVKSLGDRAFILGSDCTFSVSAQEFVGCKRNRIYFMELEESRAFNLEDHCIADLAFSPDPPSWLCATNLHELILTT</sequence>
<dbReference type="FunCoup" id="A0A6P9ENN7">
    <property type="interactions" value="4"/>
</dbReference>
<dbReference type="Pfam" id="PF03478">
    <property type="entry name" value="Beta-prop_KIB1-4"/>
    <property type="match status" value="1"/>
</dbReference>